<feature type="transmembrane region" description="Helical" evidence="1">
    <location>
        <begin position="355"/>
        <end position="374"/>
    </location>
</feature>
<protein>
    <submittedName>
        <fullName evidence="3">Adenylate/guanylate cyclase with Chase sensor</fullName>
    </submittedName>
</protein>
<dbReference type="PANTHER" id="PTHR43081">
    <property type="entry name" value="ADENYLATE CYCLASE, TERMINAL-DIFFERENTIATION SPECIFIC-RELATED"/>
    <property type="match status" value="1"/>
</dbReference>
<proteinExistence type="predicted"/>
<dbReference type="InterPro" id="IPR050697">
    <property type="entry name" value="Adenylyl/Guanylyl_Cyclase_3/4"/>
</dbReference>
<dbReference type="SUPFAM" id="SSF55073">
    <property type="entry name" value="Nucleotide cyclase"/>
    <property type="match status" value="1"/>
</dbReference>
<dbReference type="EMBL" id="CP001032">
    <property type="protein sequence ID" value="ACB74279.1"/>
    <property type="molecule type" value="Genomic_DNA"/>
</dbReference>
<dbReference type="Pfam" id="PF05226">
    <property type="entry name" value="CHASE2"/>
    <property type="match status" value="1"/>
</dbReference>
<keyword evidence="4" id="KW-1185">Reference proteome</keyword>
<feature type="transmembrane region" description="Helical" evidence="1">
    <location>
        <begin position="386"/>
        <end position="405"/>
    </location>
</feature>
<dbReference type="KEGG" id="ote:Oter_0991"/>
<dbReference type="OrthoDB" id="9806704at2"/>
<evidence type="ECO:0000313" key="3">
    <source>
        <dbReference type="EMBL" id="ACB74279.1"/>
    </source>
</evidence>
<dbReference type="Pfam" id="PF00211">
    <property type="entry name" value="Guanylate_cyc"/>
    <property type="match status" value="1"/>
</dbReference>
<dbReference type="eggNOG" id="COG4252">
    <property type="taxonomic scope" value="Bacteria"/>
</dbReference>
<dbReference type="SMART" id="SM01080">
    <property type="entry name" value="CHASE2"/>
    <property type="match status" value="1"/>
</dbReference>
<feature type="transmembrane region" description="Helical" evidence="1">
    <location>
        <begin position="329"/>
        <end position="348"/>
    </location>
</feature>
<dbReference type="GO" id="GO:0035556">
    <property type="term" value="P:intracellular signal transduction"/>
    <property type="evidence" value="ECO:0007669"/>
    <property type="project" value="InterPro"/>
</dbReference>
<accession>B1ZXQ7</accession>
<sequence length="703" mass="75077">MPQTPSSGFALRWRWLLPVAVALVAFHFSPLRPTLDWAFFDLASRRPLRSTPPPDGSAIVVIDDATLDQLRAEGLEGNWPPPRAAFAALIAGLERAGAKRIVLDFTFLDHSSAGEQDALLGGLAAGLPNVVLARTERQMPVFWDEAFVLGHPTCFTVPRTGLVPSITDADGVLRRYPVQGSLAAVAAGYPVAFSAAETSPAYNETPPRHSDLGALLRWHGGLNQLRGFPERVPVLSAARFILAGLPMVVRAAEAAPEFGPTPLAAAIVAEPPLQGAGFDAVRDRIVFVGSNAAGTFDQKPFAIGGLEPGVLFHWTAWANLAGAGFLRELPAWVALALAMLLLAPLAALAARHASILLPVLIAAAMAGAVLVAAYGGLSSGWFLPPATPVAAAALGLLGVVAENFWTERRRRQQIKALFGSYVATEVVDLLVRDPAAIQLGGERREATVFFCDLAGFTDLSEEVSPQELLALVNGYLEQTSDCLMAHGAYVDKYIGDAVMAVFGVPKTLPDHALAACRAALAAQRLLAERNTHLRATHGRTLSLRIGVNTGEMVVGNVGSERKKNYTVLGDAVNLASRLEGANKEFGTRILVGAATARQVGNRLVLRPLASLRVKGKQAAVPVFELVGEPDELSPDEEHFLEAYGRGHELYTARRFRDAVAALETARSLIPDDLMTGRLLADSRRFALHPPPPDWLPIVTLDTK</sequence>
<dbReference type="InterPro" id="IPR029787">
    <property type="entry name" value="Nucleotide_cyclase"/>
</dbReference>
<dbReference type="Proteomes" id="UP000007013">
    <property type="component" value="Chromosome"/>
</dbReference>
<dbReference type="STRING" id="452637.Oter_0991"/>
<dbReference type="PANTHER" id="PTHR43081:SF1">
    <property type="entry name" value="ADENYLATE CYCLASE, TERMINAL-DIFFERENTIATION SPECIFIC"/>
    <property type="match status" value="1"/>
</dbReference>
<dbReference type="RefSeq" id="WP_012373817.1">
    <property type="nucleotide sequence ID" value="NC_010571.1"/>
</dbReference>
<evidence type="ECO:0000313" key="4">
    <source>
        <dbReference type="Proteomes" id="UP000007013"/>
    </source>
</evidence>
<dbReference type="InterPro" id="IPR007890">
    <property type="entry name" value="CHASE2"/>
</dbReference>
<organism evidence="3 4">
    <name type="scientific">Opitutus terrae (strain DSM 11246 / JCM 15787 / PB90-1)</name>
    <dbReference type="NCBI Taxonomy" id="452637"/>
    <lineage>
        <taxon>Bacteria</taxon>
        <taxon>Pseudomonadati</taxon>
        <taxon>Verrucomicrobiota</taxon>
        <taxon>Opitutia</taxon>
        <taxon>Opitutales</taxon>
        <taxon>Opitutaceae</taxon>
        <taxon>Opitutus</taxon>
    </lineage>
</organism>
<reference evidence="3 4" key="1">
    <citation type="journal article" date="2011" name="J. Bacteriol.">
        <title>Genome sequence of the verrucomicrobium Opitutus terrae PB90-1, an abundant inhabitant of rice paddy soil ecosystems.</title>
        <authorList>
            <person name="van Passel M.W."/>
            <person name="Kant R."/>
            <person name="Palva A."/>
            <person name="Copeland A."/>
            <person name="Lucas S."/>
            <person name="Lapidus A."/>
            <person name="Glavina del Rio T."/>
            <person name="Pitluck S."/>
            <person name="Goltsman E."/>
            <person name="Clum A."/>
            <person name="Sun H."/>
            <person name="Schmutz J."/>
            <person name="Larimer F.W."/>
            <person name="Land M.L."/>
            <person name="Hauser L."/>
            <person name="Kyrpides N."/>
            <person name="Mikhailova N."/>
            <person name="Richardson P.P."/>
            <person name="Janssen P.H."/>
            <person name="de Vos W.M."/>
            <person name="Smidt H."/>
        </authorList>
    </citation>
    <scope>NUCLEOTIDE SEQUENCE [LARGE SCALE GENOMIC DNA]</scope>
    <source>
        <strain evidence="4">DSM 11246 / JCM 15787 / PB90-1</strain>
    </source>
</reference>
<dbReference type="SMART" id="SM00044">
    <property type="entry name" value="CYCc"/>
    <property type="match status" value="1"/>
</dbReference>
<evidence type="ECO:0000256" key="1">
    <source>
        <dbReference type="SAM" id="Phobius"/>
    </source>
</evidence>
<dbReference type="GO" id="GO:0006171">
    <property type="term" value="P:cAMP biosynthetic process"/>
    <property type="evidence" value="ECO:0007669"/>
    <property type="project" value="TreeGrafter"/>
</dbReference>
<keyword evidence="1" id="KW-0472">Membrane</keyword>
<name>B1ZXQ7_OPITP</name>
<keyword evidence="1" id="KW-0812">Transmembrane</keyword>
<dbReference type="GO" id="GO:0004016">
    <property type="term" value="F:adenylate cyclase activity"/>
    <property type="evidence" value="ECO:0007669"/>
    <property type="project" value="UniProtKB-ARBA"/>
</dbReference>
<dbReference type="CDD" id="cd07302">
    <property type="entry name" value="CHD"/>
    <property type="match status" value="1"/>
</dbReference>
<dbReference type="InterPro" id="IPR001054">
    <property type="entry name" value="A/G_cyclase"/>
</dbReference>
<dbReference type="HOGENOM" id="CLU_000445_85_1_0"/>
<dbReference type="eggNOG" id="COG2114">
    <property type="taxonomic scope" value="Bacteria"/>
</dbReference>
<dbReference type="PROSITE" id="PS50125">
    <property type="entry name" value="GUANYLATE_CYCLASE_2"/>
    <property type="match status" value="1"/>
</dbReference>
<gene>
    <name evidence="3" type="ordered locus">Oter_0991</name>
</gene>
<keyword evidence="1" id="KW-1133">Transmembrane helix</keyword>
<evidence type="ECO:0000259" key="2">
    <source>
        <dbReference type="PROSITE" id="PS50125"/>
    </source>
</evidence>
<dbReference type="AlphaFoldDB" id="B1ZXQ7"/>
<dbReference type="Gene3D" id="3.30.70.1230">
    <property type="entry name" value="Nucleotide cyclase"/>
    <property type="match status" value="1"/>
</dbReference>
<feature type="domain" description="Guanylate cyclase" evidence="2">
    <location>
        <begin position="447"/>
        <end position="579"/>
    </location>
</feature>